<gene>
    <name evidence="1" type="ORF">KCX82_04345</name>
</gene>
<evidence type="ECO:0000313" key="1">
    <source>
        <dbReference type="EMBL" id="MBR0597093.1"/>
    </source>
</evidence>
<evidence type="ECO:0000313" key="2">
    <source>
        <dbReference type="Proteomes" id="UP000675664"/>
    </source>
</evidence>
<reference evidence="1" key="1">
    <citation type="submission" date="2021-04" db="EMBL/GenBank/DDBJ databases">
        <title>Sinoanaerobacter chloroacetimidivorans sp. nov., an obligate anaerobic bacterium isolated from anaerobic sludge.</title>
        <authorList>
            <person name="Bao Y."/>
        </authorList>
    </citation>
    <scope>NUCLEOTIDE SEQUENCE</scope>
    <source>
        <strain evidence="1">BAD-6</strain>
    </source>
</reference>
<name>A0A8J7W0Q2_9FIRM</name>
<dbReference type="AlphaFoldDB" id="A0A8J7W0Q2"/>
<dbReference type="EMBL" id="JAGSND010000002">
    <property type="protein sequence ID" value="MBR0597093.1"/>
    <property type="molecule type" value="Genomic_DNA"/>
</dbReference>
<sequence>MSSVQTMKTWAREIKYQEDLPRAFTDTFHSFVRQDAEFPYTVFSPPYRNKRGRSDACLLFTQDNKIFILTNVKGKISTIIYPFQSIDYIEHGTILLTSWIKLEGLTTDNQTTTTIIEFNTVIDSLFLKFISIIRSTFISADPEDQPDEKSKLNYLRAVNFKFMNYAKQSIMPGETISNSLFQSAILQPRLKILSKTLFRQLSPSHLHILTDQELILVCDPESQKLADYGGIWIYIPIGRIRSRSRFYDKSKGLYVLQIQLLGGKEILSYFEESNEDHMKGFYQEIN</sequence>
<proteinExistence type="predicted"/>
<reference evidence="1" key="2">
    <citation type="submission" date="2021-04" db="EMBL/GenBank/DDBJ databases">
        <authorList>
            <person name="Liu J."/>
        </authorList>
    </citation>
    <scope>NUCLEOTIDE SEQUENCE</scope>
    <source>
        <strain evidence="1">BAD-6</strain>
    </source>
</reference>
<protein>
    <submittedName>
        <fullName evidence="1">Uncharacterized protein</fullName>
    </submittedName>
</protein>
<accession>A0A8J7W0Q2</accession>
<dbReference type="Proteomes" id="UP000675664">
    <property type="component" value="Unassembled WGS sequence"/>
</dbReference>
<dbReference type="RefSeq" id="WP_227017222.1">
    <property type="nucleotide sequence ID" value="NZ_JAGSND010000002.1"/>
</dbReference>
<organism evidence="1 2">
    <name type="scientific">Sinanaerobacter chloroacetimidivorans</name>
    <dbReference type="NCBI Taxonomy" id="2818044"/>
    <lineage>
        <taxon>Bacteria</taxon>
        <taxon>Bacillati</taxon>
        <taxon>Bacillota</taxon>
        <taxon>Clostridia</taxon>
        <taxon>Peptostreptococcales</taxon>
        <taxon>Anaerovoracaceae</taxon>
        <taxon>Sinanaerobacter</taxon>
    </lineage>
</organism>
<keyword evidence="2" id="KW-1185">Reference proteome</keyword>
<comment type="caution">
    <text evidence="1">The sequence shown here is derived from an EMBL/GenBank/DDBJ whole genome shotgun (WGS) entry which is preliminary data.</text>
</comment>